<dbReference type="EMBL" id="LR899010">
    <property type="protein sequence ID" value="CAD7081635.1"/>
    <property type="molecule type" value="Genomic_DNA"/>
</dbReference>
<reference evidence="3 4" key="1">
    <citation type="submission" date="2020-11" db="EMBL/GenBank/DDBJ databases">
        <authorList>
            <person name="Wallbank WR R."/>
            <person name="Pardo Diaz C."/>
            <person name="Kozak K."/>
            <person name="Martin S."/>
            <person name="Jiggins C."/>
            <person name="Moest M."/>
            <person name="Warren A I."/>
            <person name="Generalovic N T."/>
            <person name="Byers J.R.P. K."/>
            <person name="Montejo-Kovacevich G."/>
            <person name="Yen C E."/>
        </authorList>
    </citation>
    <scope>NUCLEOTIDE SEQUENCE [LARGE SCALE GENOMIC DNA]</scope>
</reference>
<keyword evidence="2" id="KW-0732">Signal</keyword>
<keyword evidence="4" id="KW-1185">Reference proteome</keyword>
<sequence>MKYFIVFFALIVVAFADVSHLEMTTTEQPAQDHQEQSDLSPAASSFDVPLNREYLPPLARSSDPFPAHTFGADGYTYKQPVNRFFY</sequence>
<dbReference type="Proteomes" id="UP000594454">
    <property type="component" value="Chromosome 2"/>
</dbReference>
<gene>
    <name evidence="3" type="ORF">HERILL_LOCUS4732</name>
</gene>
<dbReference type="InParanoid" id="A0A7R8UIT4"/>
<proteinExistence type="predicted"/>
<feature type="chain" id="PRO_5030654887" evidence="2">
    <location>
        <begin position="17"/>
        <end position="86"/>
    </location>
</feature>
<evidence type="ECO:0000313" key="4">
    <source>
        <dbReference type="Proteomes" id="UP000594454"/>
    </source>
</evidence>
<organism evidence="3 4">
    <name type="scientific">Hermetia illucens</name>
    <name type="common">Black soldier fly</name>
    <dbReference type="NCBI Taxonomy" id="343691"/>
    <lineage>
        <taxon>Eukaryota</taxon>
        <taxon>Metazoa</taxon>
        <taxon>Ecdysozoa</taxon>
        <taxon>Arthropoda</taxon>
        <taxon>Hexapoda</taxon>
        <taxon>Insecta</taxon>
        <taxon>Pterygota</taxon>
        <taxon>Neoptera</taxon>
        <taxon>Endopterygota</taxon>
        <taxon>Diptera</taxon>
        <taxon>Brachycera</taxon>
        <taxon>Stratiomyomorpha</taxon>
        <taxon>Stratiomyidae</taxon>
        <taxon>Hermetiinae</taxon>
        <taxon>Hermetia</taxon>
    </lineage>
</organism>
<feature type="signal peptide" evidence="2">
    <location>
        <begin position="1"/>
        <end position="16"/>
    </location>
</feature>
<evidence type="ECO:0000313" key="3">
    <source>
        <dbReference type="EMBL" id="CAD7081635.1"/>
    </source>
</evidence>
<evidence type="ECO:0000256" key="1">
    <source>
        <dbReference type="SAM" id="MobiDB-lite"/>
    </source>
</evidence>
<name>A0A7R8UIT4_HERIL</name>
<protein>
    <submittedName>
        <fullName evidence="3">Uncharacterized protein</fullName>
    </submittedName>
</protein>
<feature type="region of interest" description="Disordered" evidence="1">
    <location>
        <begin position="24"/>
        <end position="44"/>
    </location>
</feature>
<accession>A0A7R8UIT4</accession>
<dbReference type="AlphaFoldDB" id="A0A7R8UIT4"/>
<evidence type="ECO:0000256" key="2">
    <source>
        <dbReference type="SAM" id="SignalP"/>
    </source>
</evidence>